<dbReference type="EMBL" id="KQ258406">
    <property type="protein sequence ID" value="KOM28017.1"/>
    <property type="molecule type" value="Genomic_DNA"/>
</dbReference>
<evidence type="ECO:0000313" key="2">
    <source>
        <dbReference type="Proteomes" id="UP000053144"/>
    </source>
</evidence>
<dbReference type="Gramene" id="KOM28017">
    <property type="protein sequence ID" value="KOM28017"/>
    <property type="gene ID" value="LR48_Vigan479s000600"/>
</dbReference>
<gene>
    <name evidence="1" type="ORF">LR48_Vigan479s000600</name>
</gene>
<dbReference type="AlphaFoldDB" id="A0A0L9TBY0"/>
<proteinExistence type="predicted"/>
<organism evidence="1 2">
    <name type="scientific">Phaseolus angularis</name>
    <name type="common">Azuki bean</name>
    <name type="synonym">Vigna angularis</name>
    <dbReference type="NCBI Taxonomy" id="3914"/>
    <lineage>
        <taxon>Eukaryota</taxon>
        <taxon>Viridiplantae</taxon>
        <taxon>Streptophyta</taxon>
        <taxon>Embryophyta</taxon>
        <taxon>Tracheophyta</taxon>
        <taxon>Spermatophyta</taxon>
        <taxon>Magnoliopsida</taxon>
        <taxon>eudicotyledons</taxon>
        <taxon>Gunneridae</taxon>
        <taxon>Pentapetalae</taxon>
        <taxon>rosids</taxon>
        <taxon>fabids</taxon>
        <taxon>Fabales</taxon>
        <taxon>Fabaceae</taxon>
        <taxon>Papilionoideae</taxon>
        <taxon>50 kb inversion clade</taxon>
        <taxon>NPAAA clade</taxon>
        <taxon>indigoferoid/millettioid clade</taxon>
        <taxon>Phaseoleae</taxon>
        <taxon>Vigna</taxon>
    </lineage>
</organism>
<dbReference type="Proteomes" id="UP000053144">
    <property type="component" value="Unassembled WGS sequence"/>
</dbReference>
<accession>A0A0L9TBY0</accession>
<evidence type="ECO:0000313" key="1">
    <source>
        <dbReference type="EMBL" id="KOM28017.1"/>
    </source>
</evidence>
<name>A0A0L9TBY0_PHAAN</name>
<protein>
    <submittedName>
        <fullName evidence="1">Uncharacterized protein</fullName>
    </submittedName>
</protein>
<sequence>MCFLSLLLETNVPFRSAVHLCLHFNHFLLSSMINHRFIISPLHSKFFSSSLRNLISSKTYQHVVSLPSSKNNSTPPRLHMVLFFSTP</sequence>
<reference evidence="2" key="1">
    <citation type="journal article" date="2015" name="Proc. Natl. Acad. Sci. U.S.A.">
        <title>Genome sequencing of adzuki bean (Vigna angularis) provides insight into high starch and low fat accumulation and domestication.</title>
        <authorList>
            <person name="Yang K."/>
            <person name="Tian Z."/>
            <person name="Chen C."/>
            <person name="Luo L."/>
            <person name="Zhao B."/>
            <person name="Wang Z."/>
            <person name="Yu L."/>
            <person name="Li Y."/>
            <person name="Sun Y."/>
            <person name="Li W."/>
            <person name="Chen Y."/>
            <person name="Li Y."/>
            <person name="Zhang Y."/>
            <person name="Ai D."/>
            <person name="Zhao J."/>
            <person name="Shang C."/>
            <person name="Ma Y."/>
            <person name="Wu B."/>
            <person name="Wang M."/>
            <person name="Gao L."/>
            <person name="Sun D."/>
            <person name="Zhang P."/>
            <person name="Guo F."/>
            <person name="Wang W."/>
            <person name="Li Y."/>
            <person name="Wang J."/>
            <person name="Varshney R.K."/>
            <person name="Wang J."/>
            <person name="Ling H.Q."/>
            <person name="Wan P."/>
        </authorList>
    </citation>
    <scope>NUCLEOTIDE SEQUENCE</scope>
    <source>
        <strain evidence="2">cv. Jingnong 6</strain>
    </source>
</reference>